<feature type="region of interest" description="Disordered" evidence="1">
    <location>
        <begin position="102"/>
        <end position="126"/>
    </location>
</feature>
<dbReference type="EMBL" id="BJWL01000002">
    <property type="protein sequence ID" value="GFY82657.1"/>
    <property type="molecule type" value="Genomic_DNA"/>
</dbReference>
<keyword evidence="2" id="KW-0808">Transferase</keyword>
<name>A0A7J0EAI1_9ERIC</name>
<evidence type="ECO:0000313" key="2">
    <source>
        <dbReference type="EMBL" id="GFY82657.1"/>
    </source>
</evidence>
<keyword evidence="2" id="KW-0418">Kinase</keyword>
<protein>
    <submittedName>
        <fullName evidence="2">Protein kinase family protein</fullName>
    </submittedName>
</protein>
<feature type="compositionally biased region" description="Polar residues" evidence="1">
    <location>
        <begin position="113"/>
        <end position="126"/>
    </location>
</feature>
<organism evidence="2 3">
    <name type="scientific">Actinidia rufa</name>
    <dbReference type="NCBI Taxonomy" id="165716"/>
    <lineage>
        <taxon>Eukaryota</taxon>
        <taxon>Viridiplantae</taxon>
        <taxon>Streptophyta</taxon>
        <taxon>Embryophyta</taxon>
        <taxon>Tracheophyta</taxon>
        <taxon>Spermatophyta</taxon>
        <taxon>Magnoliopsida</taxon>
        <taxon>eudicotyledons</taxon>
        <taxon>Gunneridae</taxon>
        <taxon>Pentapetalae</taxon>
        <taxon>asterids</taxon>
        <taxon>Ericales</taxon>
        <taxon>Actinidiaceae</taxon>
        <taxon>Actinidia</taxon>
    </lineage>
</organism>
<dbReference type="OrthoDB" id="341578at2759"/>
<gene>
    <name evidence="2" type="ORF">Acr_02g0008970</name>
</gene>
<accession>A0A7J0EAI1</accession>
<dbReference type="GO" id="GO:0016301">
    <property type="term" value="F:kinase activity"/>
    <property type="evidence" value="ECO:0007669"/>
    <property type="project" value="UniProtKB-KW"/>
</dbReference>
<evidence type="ECO:0000256" key="1">
    <source>
        <dbReference type="SAM" id="MobiDB-lite"/>
    </source>
</evidence>
<evidence type="ECO:0000313" key="3">
    <source>
        <dbReference type="Proteomes" id="UP000585474"/>
    </source>
</evidence>
<sequence>MQIGAVSCLLNYAADSCNKSCSSRGPFVYGFIDLFSGSGESWHWGLEVEDTHGINHSVHSHTQDGSNHGYVLENKNVQNVKPTMTQEVKQVPLLAPIKKLDTLEEESEDDSKNISASDLSRSLSGESVGTGMVAEAEILGLDNLASLPGGKKQPNKVVKHGGSNCSIYIAADKV</sequence>
<keyword evidence="3" id="KW-1185">Reference proteome</keyword>
<proteinExistence type="predicted"/>
<dbReference type="Proteomes" id="UP000585474">
    <property type="component" value="Unassembled WGS sequence"/>
</dbReference>
<reference evidence="2 3" key="1">
    <citation type="submission" date="2019-07" db="EMBL/GenBank/DDBJ databases">
        <title>De Novo Assembly of kiwifruit Actinidia rufa.</title>
        <authorList>
            <person name="Sugita-Konishi S."/>
            <person name="Sato K."/>
            <person name="Mori E."/>
            <person name="Abe Y."/>
            <person name="Kisaki G."/>
            <person name="Hamano K."/>
            <person name="Suezawa K."/>
            <person name="Otani M."/>
            <person name="Fukuda T."/>
            <person name="Manabe T."/>
            <person name="Gomi K."/>
            <person name="Tabuchi M."/>
            <person name="Akimitsu K."/>
            <person name="Kataoka I."/>
        </authorList>
    </citation>
    <scope>NUCLEOTIDE SEQUENCE [LARGE SCALE GENOMIC DNA]</scope>
    <source>
        <strain evidence="3">cv. Fuchu</strain>
    </source>
</reference>
<comment type="caution">
    <text evidence="2">The sequence shown here is derived from an EMBL/GenBank/DDBJ whole genome shotgun (WGS) entry which is preliminary data.</text>
</comment>
<dbReference type="AlphaFoldDB" id="A0A7J0EAI1"/>